<keyword evidence="1" id="KW-1133">Transmembrane helix</keyword>
<reference evidence="2 3" key="1">
    <citation type="submission" date="2019-03" db="EMBL/GenBank/DDBJ databases">
        <title>Luteimonas zhaokaii sp.nov., isolated from the rectal contents of Plateau pika in Yushu, Qinghai Province, China.</title>
        <authorList>
            <person name="Zhang G."/>
        </authorList>
    </citation>
    <scope>NUCLEOTIDE SEQUENCE [LARGE SCALE GENOMIC DNA]</scope>
    <source>
        <strain evidence="2 3">B9</strain>
    </source>
</reference>
<dbReference type="RefSeq" id="WP_133321726.1">
    <property type="nucleotide sequence ID" value="NZ_SMTF01000005.1"/>
</dbReference>
<organism evidence="2 3">
    <name type="scientific">Luteimonas aestuarii</name>
    <dbReference type="NCBI Taxonomy" id="453837"/>
    <lineage>
        <taxon>Bacteria</taxon>
        <taxon>Pseudomonadati</taxon>
        <taxon>Pseudomonadota</taxon>
        <taxon>Gammaproteobacteria</taxon>
        <taxon>Lysobacterales</taxon>
        <taxon>Lysobacteraceae</taxon>
        <taxon>Luteimonas</taxon>
    </lineage>
</organism>
<proteinExistence type="predicted"/>
<gene>
    <name evidence="2" type="ORF">E2F46_08940</name>
</gene>
<evidence type="ECO:0000313" key="3">
    <source>
        <dbReference type="Proteomes" id="UP000294796"/>
    </source>
</evidence>
<protein>
    <recommendedName>
        <fullName evidence="4">Relaxation protein</fullName>
    </recommendedName>
</protein>
<accession>A0A4R5TTQ2</accession>
<dbReference type="EMBL" id="SMTF01000005">
    <property type="protein sequence ID" value="TDK24394.1"/>
    <property type="molecule type" value="Genomic_DNA"/>
</dbReference>
<keyword evidence="1" id="KW-0812">Transmembrane</keyword>
<sequence>MAQTAVLLQYQQEQHQASLAQLRHAGTALSEGSQSLARALVDTIEAQGRQALHDGLGDAVGRFRQQMDGSLAHTRDVLATLAKGTERASAVQTSLVWKSLVALLIGSVLAVAGTWSYARAQLGQIERQRVEARYLEAFNRADVVLCGDGLCANIDPSAKAHGADGRYRPIRAR</sequence>
<evidence type="ECO:0008006" key="4">
    <source>
        <dbReference type="Google" id="ProtNLM"/>
    </source>
</evidence>
<keyword evidence="1" id="KW-0472">Membrane</keyword>
<dbReference type="AlphaFoldDB" id="A0A4R5TTQ2"/>
<dbReference type="OrthoDB" id="5987270at2"/>
<keyword evidence="3" id="KW-1185">Reference proteome</keyword>
<evidence type="ECO:0000313" key="2">
    <source>
        <dbReference type="EMBL" id="TDK24394.1"/>
    </source>
</evidence>
<name>A0A4R5TTQ2_9GAMM</name>
<dbReference type="Proteomes" id="UP000294796">
    <property type="component" value="Unassembled WGS sequence"/>
</dbReference>
<evidence type="ECO:0000256" key="1">
    <source>
        <dbReference type="SAM" id="Phobius"/>
    </source>
</evidence>
<comment type="caution">
    <text evidence="2">The sequence shown here is derived from an EMBL/GenBank/DDBJ whole genome shotgun (WGS) entry which is preliminary data.</text>
</comment>
<feature type="transmembrane region" description="Helical" evidence="1">
    <location>
        <begin position="95"/>
        <end position="118"/>
    </location>
</feature>